<dbReference type="KEGG" id="pco:PHACADRAFT_260085"/>
<gene>
    <name evidence="2" type="ORF">PHACADRAFT_260085</name>
</gene>
<dbReference type="AlphaFoldDB" id="K5VQ69"/>
<feature type="chain" id="PRO_5003888503" description="Secreted protein" evidence="1">
    <location>
        <begin position="26"/>
        <end position="81"/>
    </location>
</feature>
<sequence>MELLFRAVLRLIITPLGCSVNRCVAATLKRKLTRATRSIRSKAQTRAKSCNGFNRVTWSYLHGGFTCPSSCKRNSPVTLGS</sequence>
<dbReference type="InParanoid" id="K5VQ69"/>
<dbReference type="GeneID" id="18917617"/>
<protein>
    <recommendedName>
        <fullName evidence="4">Secreted protein</fullName>
    </recommendedName>
</protein>
<keyword evidence="3" id="KW-1185">Reference proteome</keyword>
<feature type="signal peptide" evidence="1">
    <location>
        <begin position="1"/>
        <end position="25"/>
    </location>
</feature>
<dbReference type="RefSeq" id="XP_007398312.1">
    <property type="nucleotide sequence ID" value="XM_007398250.1"/>
</dbReference>
<dbReference type="EMBL" id="JH930474">
    <property type="protein sequence ID" value="EKM53628.1"/>
    <property type="molecule type" value="Genomic_DNA"/>
</dbReference>
<accession>K5VQ69</accession>
<dbReference type="HOGENOM" id="CLU_2574636_0_0_1"/>
<evidence type="ECO:0000313" key="2">
    <source>
        <dbReference type="EMBL" id="EKM53628.1"/>
    </source>
</evidence>
<evidence type="ECO:0000313" key="3">
    <source>
        <dbReference type="Proteomes" id="UP000008370"/>
    </source>
</evidence>
<proteinExistence type="predicted"/>
<evidence type="ECO:0008006" key="4">
    <source>
        <dbReference type="Google" id="ProtNLM"/>
    </source>
</evidence>
<dbReference type="Proteomes" id="UP000008370">
    <property type="component" value="Unassembled WGS sequence"/>
</dbReference>
<keyword evidence="1" id="KW-0732">Signal</keyword>
<name>K5VQ69_PHACS</name>
<organism evidence="2 3">
    <name type="scientific">Phanerochaete carnosa (strain HHB-10118-sp)</name>
    <name type="common">White-rot fungus</name>
    <name type="synonym">Peniophora carnosa</name>
    <dbReference type="NCBI Taxonomy" id="650164"/>
    <lineage>
        <taxon>Eukaryota</taxon>
        <taxon>Fungi</taxon>
        <taxon>Dikarya</taxon>
        <taxon>Basidiomycota</taxon>
        <taxon>Agaricomycotina</taxon>
        <taxon>Agaricomycetes</taxon>
        <taxon>Polyporales</taxon>
        <taxon>Phanerochaetaceae</taxon>
        <taxon>Phanerochaete</taxon>
    </lineage>
</organism>
<evidence type="ECO:0000256" key="1">
    <source>
        <dbReference type="SAM" id="SignalP"/>
    </source>
</evidence>
<reference evidence="2 3" key="1">
    <citation type="journal article" date="2012" name="BMC Genomics">
        <title>Comparative genomics of the white-rot fungi, Phanerochaete carnosa and P. chrysosporium, to elucidate the genetic basis of the distinct wood types they colonize.</title>
        <authorList>
            <person name="Suzuki H."/>
            <person name="MacDonald J."/>
            <person name="Syed K."/>
            <person name="Salamov A."/>
            <person name="Hori C."/>
            <person name="Aerts A."/>
            <person name="Henrissat B."/>
            <person name="Wiebenga A."/>
            <person name="vanKuyk P.A."/>
            <person name="Barry K."/>
            <person name="Lindquist E."/>
            <person name="LaButti K."/>
            <person name="Lapidus A."/>
            <person name="Lucas S."/>
            <person name="Coutinho P."/>
            <person name="Gong Y."/>
            <person name="Samejima M."/>
            <person name="Mahadevan R."/>
            <person name="Abou-Zaid M."/>
            <person name="de Vries R.P."/>
            <person name="Igarashi K."/>
            <person name="Yadav J.S."/>
            <person name="Grigoriev I.V."/>
            <person name="Master E.R."/>
        </authorList>
    </citation>
    <scope>NUCLEOTIDE SEQUENCE [LARGE SCALE GENOMIC DNA]</scope>
    <source>
        <strain evidence="2 3">HHB-10118-sp</strain>
    </source>
</reference>